<evidence type="ECO:0000313" key="4">
    <source>
        <dbReference type="EMBL" id="MXU65638.1"/>
    </source>
</evidence>
<dbReference type="AlphaFoldDB" id="A0A6B0TVQ2"/>
<dbReference type="RefSeq" id="WP_160854288.1">
    <property type="nucleotide sequence ID" value="NZ_WUWG01000003.1"/>
</dbReference>
<dbReference type="PROSITE" id="PS51782">
    <property type="entry name" value="LYSM"/>
    <property type="match status" value="1"/>
</dbReference>
<name>A0A6B0TVQ2_9RHOB</name>
<feature type="compositionally biased region" description="Low complexity" evidence="1">
    <location>
        <begin position="59"/>
        <end position="118"/>
    </location>
</feature>
<sequence length="480" mass="48000">MSDTPPQNTPSDPPKEKPRSIVIAVAVVAVVAILMTIFVSRIETRDVASVSGDSAAETGSDAAPDAGAGAVDTGETASADAAADTAAAPEADSGADGTPTGSGDADTASAPAAAPDADVTGTELAAATPADSDNAPAAADDAPAAGDAEASPATDGPATADADAGVGEGAPADAASSDAADAGGSEDVATAPADDADSAGADTSDSAAEATTPQFDVVRVDQDGSAVIAGRAAPNSDVTITLDGENIGTVTSDAQGQFVAIVTTPPGEDAAALALEQTDPQGTVTASTDQIVILPPTGPEPEEAPTIFRSSGDEIELVQPAAVSAVDQIVIDSINYDEEGRVVLIGRGSPGRFARLYVDRQPIAAGRISSDGGWRIALSDLAAGRYTMRIDEVDREGAVTSRTETPFERVVPDIAKKAVSLAGGTITVQPGNTLWVIARDTYGAGTSYTQIFEANSDRIRDPDLIYPGQIFTLPEAENAQ</sequence>
<dbReference type="Pfam" id="PF01476">
    <property type="entry name" value="LysM"/>
    <property type="match status" value="1"/>
</dbReference>
<feature type="region of interest" description="Disordered" evidence="1">
    <location>
        <begin position="53"/>
        <end position="218"/>
    </location>
</feature>
<evidence type="ECO:0000259" key="3">
    <source>
        <dbReference type="PROSITE" id="PS51782"/>
    </source>
</evidence>
<evidence type="ECO:0000256" key="1">
    <source>
        <dbReference type="SAM" id="MobiDB-lite"/>
    </source>
</evidence>
<protein>
    <submittedName>
        <fullName evidence="4">LysM peptidoglycan-binding domain-containing protein</fullName>
    </submittedName>
</protein>
<dbReference type="Gene3D" id="3.10.350.10">
    <property type="entry name" value="LysM domain"/>
    <property type="match status" value="1"/>
</dbReference>
<feature type="transmembrane region" description="Helical" evidence="2">
    <location>
        <begin position="20"/>
        <end position="39"/>
    </location>
</feature>
<proteinExistence type="predicted"/>
<dbReference type="InterPro" id="IPR013783">
    <property type="entry name" value="Ig-like_fold"/>
</dbReference>
<reference evidence="4 5" key="1">
    <citation type="submission" date="2019-12" db="EMBL/GenBank/DDBJ databases">
        <title>Strain KN286 was isolated from seawater, which was collected from Caroline Seamount in the tropical western Pacific.</title>
        <authorList>
            <person name="Wang Q."/>
        </authorList>
    </citation>
    <scope>NUCLEOTIDE SEQUENCE [LARGE SCALE GENOMIC DNA]</scope>
    <source>
        <strain evidence="4 5">KN286</strain>
    </source>
</reference>
<dbReference type="Proteomes" id="UP000436016">
    <property type="component" value="Unassembled WGS sequence"/>
</dbReference>
<dbReference type="PANTHER" id="PTHR34700:SF4">
    <property type="entry name" value="PHAGE-LIKE ELEMENT PBSX PROTEIN XKDP"/>
    <property type="match status" value="1"/>
</dbReference>
<dbReference type="EMBL" id="WUWG01000003">
    <property type="protein sequence ID" value="MXU65638.1"/>
    <property type="molecule type" value="Genomic_DNA"/>
</dbReference>
<dbReference type="CDD" id="cd00118">
    <property type="entry name" value="LysM"/>
    <property type="match status" value="1"/>
</dbReference>
<keyword evidence="2" id="KW-1133">Transmembrane helix</keyword>
<comment type="caution">
    <text evidence="4">The sequence shown here is derived from an EMBL/GenBank/DDBJ whole genome shotgun (WGS) entry which is preliminary data.</text>
</comment>
<keyword evidence="5" id="KW-1185">Reference proteome</keyword>
<dbReference type="SMART" id="SM00257">
    <property type="entry name" value="LysM"/>
    <property type="match status" value="1"/>
</dbReference>
<evidence type="ECO:0000256" key="2">
    <source>
        <dbReference type="SAM" id="Phobius"/>
    </source>
</evidence>
<dbReference type="InterPro" id="IPR052196">
    <property type="entry name" value="Bact_Kbp"/>
</dbReference>
<dbReference type="SUPFAM" id="SSF54106">
    <property type="entry name" value="LysM domain"/>
    <property type="match status" value="1"/>
</dbReference>
<evidence type="ECO:0000313" key="5">
    <source>
        <dbReference type="Proteomes" id="UP000436016"/>
    </source>
</evidence>
<dbReference type="Gene3D" id="2.60.40.10">
    <property type="entry name" value="Immunoglobulins"/>
    <property type="match status" value="1"/>
</dbReference>
<keyword evidence="2" id="KW-0472">Membrane</keyword>
<organism evidence="4 5">
    <name type="scientific">Oceanomicrobium pacificus</name>
    <dbReference type="NCBI Taxonomy" id="2692916"/>
    <lineage>
        <taxon>Bacteria</taxon>
        <taxon>Pseudomonadati</taxon>
        <taxon>Pseudomonadota</taxon>
        <taxon>Alphaproteobacteria</taxon>
        <taxon>Rhodobacterales</taxon>
        <taxon>Paracoccaceae</taxon>
        <taxon>Oceanomicrobium</taxon>
    </lineage>
</organism>
<feature type="domain" description="LysM" evidence="3">
    <location>
        <begin position="424"/>
        <end position="473"/>
    </location>
</feature>
<dbReference type="InterPro" id="IPR018392">
    <property type="entry name" value="LysM"/>
</dbReference>
<keyword evidence="2" id="KW-0812">Transmembrane</keyword>
<feature type="compositionally biased region" description="Low complexity" evidence="1">
    <location>
        <begin position="125"/>
        <end position="212"/>
    </location>
</feature>
<dbReference type="InterPro" id="IPR036779">
    <property type="entry name" value="LysM_dom_sf"/>
</dbReference>
<accession>A0A6B0TVQ2</accession>
<gene>
    <name evidence="4" type="ORF">GSH16_09265</name>
</gene>
<dbReference type="PANTHER" id="PTHR34700">
    <property type="entry name" value="POTASSIUM BINDING PROTEIN KBP"/>
    <property type="match status" value="1"/>
</dbReference>